<gene>
    <name evidence="1" type="ORF">GLW00_03640</name>
</gene>
<dbReference type="InterPro" id="IPR008792">
    <property type="entry name" value="PQQD"/>
</dbReference>
<comment type="caution">
    <text evidence="1">The sequence shown here is derived from an EMBL/GenBank/DDBJ whole genome shotgun (WGS) entry which is preliminary data.</text>
</comment>
<dbReference type="Pfam" id="PF05402">
    <property type="entry name" value="PqqD"/>
    <property type="match status" value="1"/>
</dbReference>
<dbReference type="GeneID" id="78006068"/>
<organism evidence="1 2">
    <name type="scientific">Halobacillus litoralis</name>
    <dbReference type="NCBI Taxonomy" id="45668"/>
    <lineage>
        <taxon>Bacteria</taxon>
        <taxon>Bacillati</taxon>
        <taxon>Bacillota</taxon>
        <taxon>Bacilli</taxon>
        <taxon>Bacillales</taxon>
        <taxon>Bacillaceae</taxon>
        <taxon>Halobacillus</taxon>
    </lineage>
</organism>
<accession>A0A845F888</accession>
<dbReference type="Proteomes" id="UP000450457">
    <property type="component" value="Unassembled WGS sequence"/>
</dbReference>
<name>A0A845F888_9BACI</name>
<evidence type="ECO:0000313" key="2">
    <source>
        <dbReference type="Proteomes" id="UP000450457"/>
    </source>
</evidence>
<sequence length="89" mass="10657">MRPLLKRKKQYEVVEMDKEWMVLDLEAYTITTLNEVGSFCWSILHEDKSLEDMVEMVAEEYRMEPRDVEHDVTLFINKMKHVGLIEHVS</sequence>
<evidence type="ECO:0000313" key="1">
    <source>
        <dbReference type="EMBL" id="MYL69926.1"/>
    </source>
</evidence>
<dbReference type="Gene3D" id="1.10.10.1150">
    <property type="entry name" value="Coenzyme PQQ synthesis protein D (PqqD)"/>
    <property type="match status" value="1"/>
</dbReference>
<proteinExistence type="predicted"/>
<dbReference type="InterPro" id="IPR041881">
    <property type="entry name" value="PqqD_sf"/>
</dbReference>
<dbReference type="RefSeq" id="WP_160911305.1">
    <property type="nucleotide sequence ID" value="NZ_WMFA01000001.1"/>
</dbReference>
<dbReference type="AlphaFoldDB" id="A0A845F888"/>
<dbReference type="OrthoDB" id="2882895at2"/>
<protein>
    <submittedName>
        <fullName evidence="1">PqqD family peptide modification chaperone</fullName>
    </submittedName>
</protein>
<reference evidence="1 2" key="1">
    <citation type="submission" date="2019-11" db="EMBL/GenBank/DDBJ databases">
        <title>Genome sequences of 17 halophilic strains isolated from different environments.</title>
        <authorList>
            <person name="Furrow R.E."/>
        </authorList>
    </citation>
    <scope>NUCLEOTIDE SEQUENCE [LARGE SCALE GENOMIC DNA]</scope>
    <source>
        <strain evidence="1 2">SL-4</strain>
    </source>
</reference>
<dbReference type="EMBL" id="WMFA01000001">
    <property type="protein sequence ID" value="MYL69926.1"/>
    <property type="molecule type" value="Genomic_DNA"/>
</dbReference>